<keyword evidence="1" id="KW-0175">Coiled coil</keyword>
<feature type="region of interest" description="Disordered" evidence="2">
    <location>
        <begin position="62"/>
        <end position="101"/>
    </location>
</feature>
<organism evidence="3 4">
    <name type="scientific">Calycomorphotria hydatis</name>
    <dbReference type="NCBI Taxonomy" id="2528027"/>
    <lineage>
        <taxon>Bacteria</taxon>
        <taxon>Pseudomonadati</taxon>
        <taxon>Planctomycetota</taxon>
        <taxon>Planctomycetia</taxon>
        <taxon>Planctomycetales</taxon>
        <taxon>Planctomycetaceae</taxon>
        <taxon>Calycomorphotria</taxon>
    </lineage>
</organism>
<dbReference type="KEGG" id="chya:V22_24950"/>
<gene>
    <name evidence="3" type="ORF">V22_24950</name>
</gene>
<feature type="region of interest" description="Disordered" evidence="2">
    <location>
        <begin position="360"/>
        <end position="408"/>
    </location>
</feature>
<feature type="region of interest" description="Disordered" evidence="2">
    <location>
        <begin position="1141"/>
        <end position="1170"/>
    </location>
</feature>
<dbReference type="AlphaFoldDB" id="A0A517TA50"/>
<protein>
    <submittedName>
        <fullName evidence="3">Uncharacterized protein</fullName>
    </submittedName>
</protein>
<evidence type="ECO:0000313" key="3">
    <source>
        <dbReference type="EMBL" id="QDT65248.1"/>
    </source>
</evidence>
<dbReference type="OrthoDB" id="2664633at2"/>
<evidence type="ECO:0000256" key="1">
    <source>
        <dbReference type="SAM" id="Coils"/>
    </source>
</evidence>
<proteinExistence type="predicted"/>
<accession>A0A517TA50</accession>
<evidence type="ECO:0000313" key="4">
    <source>
        <dbReference type="Proteomes" id="UP000319976"/>
    </source>
</evidence>
<feature type="compositionally biased region" description="Polar residues" evidence="2">
    <location>
        <begin position="360"/>
        <end position="385"/>
    </location>
</feature>
<feature type="region of interest" description="Disordered" evidence="2">
    <location>
        <begin position="322"/>
        <end position="344"/>
    </location>
</feature>
<feature type="coiled-coil region" evidence="1">
    <location>
        <begin position="1051"/>
        <end position="1085"/>
    </location>
</feature>
<sequence length="1170" mass="126381">MESGDESTVNYDYHTDSFFEQTDSRTVDIVDYSKYESSYTETAGVEHSESDSIVTFSIATDGTTTETETSTASGYSSVNYESTDDSETERVDGSDIDPNSTAIQNRISTINTGGGTSYAVPLSPINTADIDASAFVNITSSSDRQHRAGYRTSDWSESATGVVTVGTPSIDPETSETVYDYVTGAGTETSTYNEIDTAYYGFHQTTSNSRGVKNGITPHISNYLIQEGSGTTYFTIPHEDVAPYSPRVGDPDGQQLFNTAATPGTDPPSLDAFSASETHSIISVIYSYDDVNSVDTTTVDVDQTVTEIDRFAYQYEIGDNTGSDSNGSDAWFTGNSGSTETGRSDYDSTVITDLTSTGDAPATGTITSDVSLSNNRSWQTDQSFRTGDGGAASNPQSHQRGGAGISPGDYQSFSVDVKMGGQSGRSEHIIETVTLGIDTQTGEGTEEIVRDTTVGTHESSGTSFELNGDFDSGTDFHVSYAFTSNNSWSRGTGTHLVEETDNSGVTTVTTDEVNKNGSNSGNSYIEINAEGTFDGNGELSYGYSSSTRNTSNEKVTEEFGVQTLRTWADSTNSTSEYEYAFTYYGSGEYNGDPNATWIMEYEGGGRDTHREYRRSDAQGNFSLPADWQTTSVGHGSYYAYSDSEWWANYDLDIDQSSGPNIVGNFGNAWSQGGTLTSDGNGLTYNLNAPTSVQGLTPVNHADDTFQDFPTQTELFNQGYHLTHSDTDYFGNGFENWEREVIRNSPEYGMYPVTESYLLFYKQNENGEWYGDFAVEYSPDGDSGYNQNYMPEDVIVGDRLDASLADVRKYMPDVYYYLGPQDGAELDLALDDVASQIDEASAAAEVIVAANGSPLNAPKATTVEGSNHFEKFGEELVRPSDPDDVETVWLNQAPGAARARSIRKNKPQTRPNDTYWYGFGKGYWNRLNPWNQKNAPVNDWIDQGLLWGQKTLLITGAIAGGAAVGLAGAVAVGVPGAAGFAATKITIGGAIGFLVKETGELVIESTTGIPMILGPDDIAEWISKGLLKRVAKEGGGFAYELTEQGAKAADDLAEAAAKKRAAEQAAEEARRKVDSLQESMDNVLSGTQKGRKTKGPTKLLEKSGGFEQAKKDFDSLPLNNKKVIETPDGPVEIGTLPDGRTVKLRNFSTDGRPTLEIRNPSGKRGTEIRYD</sequence>
<dbReference type="Proteomes" id="UP000319976">
    <property type="component" value="Chromosome"/>
</dbReference>
<reference evidence="3 4" key="1">
    <citation type="submission" date="2019-02" db="EMBL/GenBank/DDBJ databases">
        <title>Deep-cultivation of Planctomycetes and their phenomic and genomic characterization uncovers novel biology.</title>
        <authorList>
            <person name="Wiegand S."/>
            <person name="Jogler M."/>
            <person name="Boedeker C."/>
            <person name="Pinto D."/>
            <person name="Vollmers J."/>
            <person name="Rivas-Marin E."/>
            <person name="Kohn T."/>
            <person name="Peeters S.H."/>
            <person name="Heuer A."/>
            <person name="Rast P."/>
            <person name="Oberbeckmann S."/>
            <person name="Bunk B."/>
            <person name="Jeske O."/>
            <person name="Meyerdierks A."/>
            <person name="Storesund J.E."/>
            <person name="Kallscheuer N."/>
            <person name="Luecker S."/>
            <person name="Lage O.M."/>
            <person name="Pohl T."/>
            <person name="Merkel B.J."/>
            <person name="Hornburger P."/>
            <person name="Mueller R.-W."/>
            <person name="Bruemmer F."/>
            <person name="Labrenz M."/>
            <person name="Spormann A.M."/>
            <person name="Op den Camp H."/>
            <person name="Overmann J."/>
            <person name="Amann R."/>
            <person name="Jetten M.S.M."/>
            <person name="Mascher T."/>
            <person name="Medema M.H."/>
            <person name="Devos D.P."/>
            <person name="Kaster A.-K."/>
            <person name="Ovreas L."/>
            <person name="Rohde M."/>
            <person name="Galperin M.Y."/>
            <person name="Jogler C."/>
        </authorList>
    </citation>
    <scope>NUCLEOTIDE SEQUENCE [LARGE SCALE GENOMIC DNA]</scope>
    <source>
        <strain evidence="3 4">V22</strain>
    </source>
</reference>
<name>A0A517TA50_9PLAN</name>
<feature type="compositionally biased region" description="Low complexity" evidence="2">
    <location>
        <begin position="62"/>
        <end position="74"/>
    </location>
</feature>
<dbReference type="EMBL" id="CP036316">
    <property type="protein sequence ID" value="QDT65248.1"/>
    <property type="molecule type" value="Genomic_DNA"/>
</dbReference>
<keyword evidence="4" id="KW-1185">Reference proteome</keyword>
<evidence type="ECO:0000256" key="2">
    <source>
        <dbReference type="SAM" id="MobiDB-lite"/>
    </source>
</evidence>